<proteinExistence type="predicted"/>
<dbReference type="EMBL" id="CM023484">
    <property type="protein sequence ID" value="KAH6934100.1"/>
    <property type="molecule type" value="Genomic_DNA"/>
</dbReference>
<protein>
    <submittedName>
        <fullName evidence="1">Uncharacterized protein</fullName>
    </submittedName>
</protein>
<accession>A0ACB7SHQ5</accession>
<sequence length="688" mass="79242">MVSAAFNGVDTFFFLRISIPFFFVIMWFYLLPRFVNGPDTETFFQRFYADVSEHWWMWLLQIRNVFEIKRTRILEHSWYLSADFQLFIVSLLTLLTFRRRAKNTLDYYYILPFYHAVCYFSGCMTSLILADFRERKISKALQLAGWCLSVCCGLVCVFIKLPWYSTENPTSESVEIIVAFFDRILWSICLTWITLACSTGRGGPVNWFLSWNAFVPLSKLSYGVYLIHMPFMELLLFSSRERISFTPTSRGPKMQRRIKAYKSASASRALKILVVDEVRLELALYKRMIQVDNDLKRQPQHERYAETAYKVQKNVSTATGQSSSTAVTPTNMDHTSGHDTEEIDYGQVLRDVVAAGISKVPRSLMSKLLSADLRFECTTALLRTMRAIQNFEPWAMRLLDATGKYPSGFFEASRADMGAFDECLETAVRDRSGRVVSRGQYCNLLIYAQNATTVDALTSYFSDVMPAKASLLFEVAVAFSVTSNTRILLRVPDKDHAELQTLQFFHGVRSFAIVHIVLGHIHEAMADSFTRLLSLFEETSRWEGMLVPAAFNGVDTFFFLRVCVPFFFIIMWFYLLPRFVNGPDSENFFQKFYVDVSEHWWQWLAQIRNFFSLKRSVTFFFALLVWNFVLAYLAFVACEGPTAALDKLIFSRLMRGGGSRKQERQEQLKGGDVTTSNGCAKTNEISRC</sequence>
<comment type="caution">
    <text evidence="1">The sequence shown here is derived from an EMBL/GenBank/DDBJ whole genome shotgun (WGS) entry which is preliminary data.</text>
</comment>
<dbReference type="Proteomes" id="UP000821845">
    <property type="component" value="Chromosome 4"/>
</dbReference>
<evidence type="ECO:0000313" key="1">
    <source>
        <dbReference type="EMBL" id="KAH6934100.1"/>
    </source>
</evidence>
<organism evidence="1 2">
    <name type="scientific">Hyalomma asiaticum</name>
    <name type="common">Tick</name>
    <dbReference type="NCBI Taxonomy" id="266040"/>
    <lineage>
        <taxon>Eukaryota</taxon>
        <taxon>Metazoa</taxon>
        <taxon>Ecdysozoa</taxon>
        <taxon>Arthropoda</taxon>
        <taxon>Chelicerata</taxon>
        <taxon>Arachnida</taxon>
        <taxon>Acari</taxon>
        <taxon>Parasitiformes</taxon>
        <taxon>Ixodida</taxon>
        <taxon>Ixodoidea</taxon>
        <taxon>Ixodidae</taxon>
        <taxon>Hyalomminae</taxon>
        <taxon>Hyalomma</taxon>
    </lineage>
</organism>
<keyword evidence="2" id="KW-1185">Reference proteome</keyword>
<name>A0ACB7SHQ5_HYAAI</name>
<evidence type="ECO:0000313" key="2">
    <source>
        <dbReference type="Proteomes" id="UP000821845"/>
    </source>
</evidence>
<gene>
    <name evidence="1" type="ORF">HPB50_020038</name>
</gene>
<reference evidence="1" key="1">
    <citation type="submission" date="2020-05" db="EMBL/GenBank/DDBJ databases">
        <title>Large-scale comparative analyses of tick genomes elucidate their genetic diversity and vector capacities.</title>
        <authorList>
            <person name="Jia N."/>
            <person name="Wang J."/>
            <person name="Shi W."/>
            <person name="Du L."/>
            <person name="Sun Y."/>
            <person name="Zhan W."/>
            <person name="Jiang J."/>
            <person name="Wang Q."/>
            <person name="Zhang B."/>
            <person name="Ji P."/>
            <person name="Sakyi L.B."/>
            <person name="Cui X."/>
            <person name="Yuan T."/>
            <person name="Jiang B."/>
            <person name="Yang W."/>
            <person name="Lam T.T.-Y."/>
            <person name="Chang Q."/>
            <person name="Ding S."/>
            <person name="Wang X."/>
            <person name="Zhu J."/>
            <person name="Ruan X."/>
            <person name="Zhao L."/>
            <person name="Wei J."/>
            <person name="Que T."/>
            <person name="Du C."/>
            <person name="Cheng J."/>
            <person name="Dai P."/>
            <person name="Han X."/>
            <person name="Huang E."/>
            <person name="Gao Y."/>
            <person name="Liu J."/>
            <person name="Shao H."/>
            <person name="Ye R."/>
            <person name="Li L."/>
            <person name="Wei W."/>
            <person name="Wang X."/>
            <person name="Wang C."/>
            <person name="Yang T."/>
            <person name="Huo Q."/>
            <person name="Li W."/>
            <person name="Guo W."/>
            <person name="Chen H."/>
            <person name="Zhou L."/>
            <person name="Ni X."/>
            <person name="Tian J."/>
            <person name="Zhou Y."/>
            <person name="Sheng Y."/>
            <person name="Liu T."/>
            <person name="Pan Y."/>
            <person name="Xia L."/>
            <person name="Li J."/>
            <person name="Zhao F."/>
            <person name="Cao W."/>
        </authorList>
    </citation>
    <scope>NUCLEOTIDE SEQUENCE</scope>
    <source>
        <strain evidence="1">Hyas-2018</strain>
    </source>
</reference>